<organism evidence="1 2">
    <name type="scientific">Gordonia phage Forza</name>
    <dbReference type="NCBI Taxonomy" id="2571247"/>
    <lineage>
        <taxon>Viruses</taxon>
        <taxon>Duplodnaviria</taxon>
        <taxon>Heunggongvirae</taxon>
        <taxon>Uroviricota</taxon>
        <taxon>Caudoviricetes</taxon>
        <taxon>Forzavirus</taxon>
        <taxon>Forzavirus forza</taxon>
    </lineage>
</organism>
<sequence length="276" mass="31198">MATLIDTRNAPVFLDNMTVARTTDIRFYFNDPNPLLKPPTMSRFAYPKASALHFENTLVSCSTATLATHYRLHSYATTVMGPYTVSQERYCEVVHDPAIDDEGFTITVLPSEPKGLKVVRHENAHEPFIEFVTGFERFAKSKSVFTSGQSIHYRLCAVGSPFFYPLNHSDVKTIKDNTPRSKSHVRYIHNKLVAQWQVIARTIDDGAKPEIFDGKVLDMTLKGEDECIIKPNSIIGRMIRTLSTRDTDGMLDTSAAFVRRVNDQDKDPKITIRNGH</sequence>
<protein>
    <submittedName>
        <fullName evidence="1">Uncharacterized protein</fullName>
    </submittedName>
</protein>
<evidence type="ECO:0000313" key="2">
    <source>
        <dbReference type="Proteomes" id="UP000423482"/>
    </source>
</evidence>
<dbReference type="Proteomes" id="UP000423482">
    <property type="component" value="Segment"/>
</dbReference>
<dbReference type="RefSeq" id="YP_010648998.1">
    <property type="nucleotide sequence ID" value="NC_070763.1"/>
</dbReference>
<name>A0A650F0M1_9CAUD</name>
<dbReference type="EMBL" id="MK814760">
    <property type="protein sequence ID" value="QGT55111.1"/>
    <property type="molecule type" value="Genomic_DNA"/>
</dbReference>
<dbReference type="KEGG" id="vg:77924486"/>
<keyword evidence="2" id="KW-1185">Reference proteome</keyword>
<evidence type="ECO:0000313" key="1">
    <source>
        <dbReference type="EMBL" id="QGT55111.1"/>
    </source>
</evidence>
<dbReference type="GeneID" id="77924486"/>
<proteinExistence type="predicted"/>
<gene>
    <name evidence="1" type="primary">118</name>
    <name evidence="1" type="ORF">SEA_FORZA_118</name>
</gene>
<accession>A0A650F0M1</accession>
<reference evidence="1 2" key="1">
    <citation type="submission" date="2019-04" db="EMBL/GenBank/DDBJ databases">
        <authorList>
            <person name="Pope W.H."/>
            <person name="Garlena R.A."/>
            <person name="Russell D.A."/>
            <person name="Jacobs-Sera D."/>
            <person name="Hatfull G.F."/>
        </authorList>
    </citation>
    <scope>NUCLEOTIDE SEQUENCE [LARGE SCALE GENOMIC DNA]</scope>
</reference>